<accession>A0AAU9IY18</accession>
<evidence type="ECO:0000256" key="5">
    <source>
        <dbReference type="ARBA" id="ARBA00022980"/>
    </source>
</evidence>
<evidence type="ECO:0000259" key="7">
    <source>
        <dbReference type="PROSITE" id="PS50053"/>
    </source>
</evidence>
<comment type="similarity">
    <text evidence="1">In the N-terminal section; belongs to the ubiquitin family.</text>
</comment>
<dbReference type="Gene3D" id="3.10.20.90">
    <property type="entry name" value="Phosphatidylinositol 3-kinase Catalytic Subunit, Chain A, domain 1"/>
    <property type="match status" value="1"/>
</dbReference>
<dbReference type="Proteomes" id="UP001162131">
    <property type="component" value="Unassembled WGS sequence"/>
</dbReference>
<keyword evidence="5" id="KW-0689">Ribosomal protein</keyword>
<evidence type="ECO:0000256" key="2">
    <source>
        <dbReference type="ARBA" id="ARBA00009891"/>
    </source>
</evidence>
<sequence>MHIYVRSLETLQCYEFSEETRVEEVMAQSNCDNLQWGGRALRAELTLADYGIMDECTLEALLALAGGKRKKKKKVYTTPKKKAHKKKKVKLAVLNIYKVDKSEKVTRTKRACEKCGAGTFMAKHFNRHYCGKCHATQLFSQA</sequence>
<dbReference type="AlphaFoldDB" id="A0AAU9IY18"/>
<reference evidence="8" key="1">
    <citation type="submission" date="2021-09" db="EMBL/GenBank/DDBJ databases">
        <authorList>
            <consortium name="AG Swart"/>
            <person name="Singh M."/>
            <person name="Singh A."/>
            <person name="Seah K."/>
            <person name="Emmerich C."/>
        </authorList>
    </citation>
    <scope>NUCLEOTIDE SEQUENCE</scope>
    <source>
        <strain evidence="8">ATCC30299</strain>
    </source>
</reference>
<dbReference type="InterPro" id="IPR029071">
    <property type="entry name" value="Ubiquitin-like_domsf"/>
</dbReference>
<dbReference type="GO" id="GO:0003735">
    <property type="term" value="F:structural constituent of ribosome"/>
    <property type="evidence" value="ECO:0007669"/>
    <property type="project" value="InterPro"/>
</dbReference>
<dbReference type="InterPro" id="IPR011332">
    <property type="entry name" value="Ribosomal_zn-bd"/>
</dbReference>
<evidence type="ECO:0000256" key="4">
    <source>
        <dbReference type="ARBA" id="ARBA00022833"/>
    </source>
</evidence>
<dbReference type="GO" id="GO:0006412">
    <property type="term" value="P:translation"/>
    <property type="evidence" value="ECO:0007669"/>
    <property type="project" value="InterPro"/>
</dbReference>
<evidence type="ECO:0000313" key="8">
    <source>
        <dbReference type="EMBL" id="CAG9318069.1"/>
    </source>
</evidence>
<keyword evidence="9" id="KW-1185">Reference proteome</keyword>
<evidence type="ECO:0000256" key="3">
    <source>
        <dbReference type="ARBA" id="ARBA00022499"/>
    </source>
</evidence>
<dbReference type="EMBL" id="CAJZBQ010000020">
    <property type="protein sequence ID" value="CAG9318069.1"/>
    <property type="molecule type" value="Genomic_DNA"/>
</dbReference>
<keyword evidence="4" id="KW-0862">Zinc</keyword>
<feature type="domain" description="Ubiquitin-like" evidence="7">
    <location>
        <begin position="34"/>
        <end position="67"/>
    </location>
</feature>
<dbReference type="Gene3D" id="6.20.50.180">
    <property type="match status" value="1"/>
</dbReference>
<keyword evidence="6" id="KW-0687">Ribonucleoprotein</keyword>
<comment type="similarity">
    <text evidence="2">In the C-terminal section; belongs to the eukaryotic ribosomal protein eS31 family.</text>
</comment>
<proteinExistence type="inferred from homology"/>
<protein>
    <recommendedName>
        <fullName evidence="7">Ubiquitin-like domain-containing protein</fullName>
    </recommendedName>
</protein>
<dbReference type="InterPro" id="IPR002906">
    <property type="entry name" value="Ribosomal_eS31"/>
</dbReference>
<dbReference type="InterPro" id="IPR000626">
    <property type="entry name" value="Ubiquitin-like_dom"/>
</dbReference>
<dbReference type="SUPFAM" id="SSF57829">
    <property type="entry name" value="Zn-binding ribosomal proteins"/>
    <property type="match status" value="1"/>
</dbReference>
<gene>
    <name evidence="8" type="ORF">BSTOLATCC_MIC20553</name>
</gene>
<dbReference type="Pfam" id="PF01599">
    <property type="entry name" value="Ribosomal_S27"/>
    <property type="match status" value="1"/>
</dbReference>
<dbReference type="PROSITE" id="PS50053">
    <property type="entry name" value="UBIQUITIN_2"/>
    <property type="match status" value="1"/>
</dbReference>
<dbReference type="GO" id="GO:0005840">
    <property type="term" value="C:ribosome"/>
    <property type="evidence" value="ECO:0007669"/>
    <property type="project" value="UniProtKB-KW"/>
</dbReference>
<evidence type="ECO:0000313" key="9">
    <source>
        <dbReference type="Proteomes" id="UP001162131"/>
    </source>
</evidence>
<evidence type="ECO:0000256" key="1">
    <source>
        <dbReference type="ARBA" id="ARBA00008373"/>
    </source>
</evidence>
<organism evidence="8 9">
    <name type="scientific">Blepharisma stoltei</name>
    <dbReference type="NCBI Taxonomy" id="1481888"/>
    <lineage>
        <taxon>Eukaryota</taxon>
        <taxon>Sar</taxon>
        <taxon>Alveolata</taxon>
        <taxon>Ciliophora</taxon>
        <taxon>Postciliodesmatophora</taxon>
        <taxon>Heterotrichea</taxon>
        <taxon>Heterotrichida</taxon>
        <taxon>Blepharismidae</taxon>
        <taxon>Blepharisma</taxon>
    </lineage>
</organism>
<dbReference type="SUPFAM" id="SSF54236">
    <property type="entry name" value="Ubiquitin-like"/>
    <property type="match status" value="1"/>
</dbReference>
<dbReference type="GO" id="GO:1990904">
    <property type="term" value="C:ribonucleoprotein complex"/>
    <property type="evidence" value="ECO:0007669"/>
    <property type="project" value="UniProtKB-KW"/>
</dbReference>
<comment type="caution">
    <text evidence="8">The sequence shown here is derived from an EMBL/GenBank/DDBJ whole genome shotgun (WGS) entry which is preliminary data.</text>
</comment>
<keyword evidence="3" id="KW-1017">Isopeptide bond</keyword>
<dbReference type="SMART" id="SM01402">
    <property type="entry name" value="Ribosomal_S27"/>
    <property type="match status" value="1"/>
</dbReference>
<evidence type="ECO:0000256" key="6">
    <source>
        <dbReference type="ARBA" id="ARBA00023274"/>
    </source>
</evidence>
<name>A0AAU9IY18_9CILI</name>